<protein>
    <recommendedName>
        <fullName evidence="1">Ribosomal RNA large subunit methyltransferase J</fullName>
        <ecNumber evidence="1">2.1.1.266</ecNumber>
    </recommendedName>
    <alternativeName>
        <fullName evidence="1">23S rRNA (adenine(2030)-N6)-methyltransferase</fullName>
    </alternativeName>
    <alternativeName>
        <fullName evidence="1">23S rRNA m6A2030 methyltransferase</fullName>
    </alternativeName>
</protein>
<dbReference type="HAMAP" id="MF_00934">
    <property type="entry name" value="23SrRNA_methyltr_J"/>
    <property type="match status" value="1"/>
</dbReference>
<keyword evidence="1" id="KW-0949">S-adenosyl-L-methionine</keyword>
<comment type="subunit">
    <text evidence="1">Monomer.</text>
</comment>
<keyword evidence="3" id="KW-1185">Reference proteome</keyword>
<comment type="caution">
    <text evidence="1">Lacks conserved residue(s) required for the propagation of feature annotation.</text>
</comment>
<reference evidence="2 3" key="1">
    <citation type="submission" date="2018-01" db="EMBL/GenBank/DDBJ databases">
        <title>Genome sequence of a Cantenovulum-like bacteria.</title>
        <authorList>
            <person name="Tan W.R."/>
            <person name="Lau N.-S."/>
            <person name="Go F."/>
            <person name="Amirul A.-A.A."/>
        </authorList>
    </citation>
    <scope>NUCLEOTIDE SEQUENCE [LARGE SCALE GENOMIC DNA]</scope>
    <source>
        <strain evidence="2 3">CCB-QB4</strain>
    </source>
</reference>
<feature type="binding site" evidence="1">
    <location>
        <position position="173"/>
    </location>
    <ligand>
        <name>S-adenosyl-L-methionine</name>
        <dbReference type="ChEBI" id="CHEBI:59789"/>
    </ligand>
</feature>
<dbReference type="GO" id="GO:0070475">
    <property type="term" value="P:rRNA base methylation"/>
    <property type="evidence" value="ECO:0007669"/>
    <property type="project" value="UniProtKB-UniRule"/>
</dbReference>
<evidence type="ECO:0000313" key="3">
    <source>
        <dbReference type="Proteomes" id="UP000244441"/>
    </source>
</evidence>
<feature type="active site" description="Proton acceptor" evidence="1">
    <location>
        <position position="173"/>
    </location>
</feature>
<dbReference type="Proteomes" id="UP000244441">
    <property type="component" value="Chromosome"/>
</dbReference>
<dbReference type="AlphaFoldDB" id="A0A2S0VW15"/>
<feature type="binding site" evidence="1">
    <location>
        <position position="42"/>
    </location>
    <ligand>
        <name>S-adenosyl-L-methionine</name>
        <dbReference type="ChEBI" id="CHEBI:59789"/>
    </ligand>
</feature>
<keyword evidence="1 2" id="KW-0489">Methyltransferase</keyword>
<evidence type="ECO:0000313" key="2">
    <source>
        <dbReference type="EMBL" id="AWB68385.1"/>
    </source>
</evidence>
<dbReference type="Pfam" id="PF04378">
    <property type="entry name" value="RsmJ"/>
    <property type="match status" value="1"/>
</dbReference>
<keyword evidence="1 2" id="KW-0808">Transferase</keyword>
<comment type="similarity">
    <text evidence="1">Belongs to the RlmJ family.</text>
</comment>
<dbReference type="EMBL" id="CP026604">
    <property type="protein sequence ID" value="AWB68385.1"/>
    <property type="molecule type" value="Genomic_DNA"/>
</dbReference>
<dbReference type="OrthoDB" id="9791274at2"/>
<feature type="binding site" evidence="1">
    <location>
        <position position="127"/>
    </location>
    <ligand>
        <name>S-adenosyl-L-methionine</name>
        <dbReference type="ChEBI" id="CHEBI:59789"/>
    </ligand>
</feature>
<dbReference type="Gene3D" id="3.40.50.150">
    <property type="entry name" value="Vaccinia Virus protein VP39"/>
    <property type="match status" value="1"/>
</dbReference>
<feature type="binding site" evidence="1">
    <location>
        <position position="19"/>
    </location>
    <ligand>
        <name>S-adenosyl-L-methionine</name>
        <dbReference type="ChEBI" id="CHEBI:59789"/>
    </ligand>
</feature>
<dbReference type="InterPro" id="IPR029063">
    <property type="entry name" value="SAM-dependent_MTases_sf"/>
</dbReference>
<keyword evidence="1" id="KW-0698">rRNA processing</keyword>
<dbReference type="PANTHER" id="PTHR37426:SF1">
    <property type="entry name" value="RIBOSOMAL RNA LARGE SUBUNIT METHYLTRANSFERASE J"/>
    <property type="match status" value="1"/>
</dbReference>
<dbReference type="RefSeq" id="WP_108604445.1">
    <property type="nucleotide sequence ID" value="NZ_CP026604.1"/>
</dbReference>
<organism evidence="2 3">
    <name type="scientific">Saccharobesus litoralis</name>
    <dbReference type="NCBI Taxonomy" id="2172099"/>
    <lineage>
        <taxon>Bacteria</taxon>
        <taxon>Pseudomonadati</taxon>
        <taxon>Pseudomonadota</taxon>
        <taxon>Gammaproteobacteria</taxon>
        <taxon>Alteromonadales</taxon>
        <taxon>Alteromonadaceae</taxon>
        <taxon>Saccharobesus</taxon>
    </lineage>
</organism>
<dbReference type="PANTHER" id="PTHR37426">
    <property type="entry name" value="RIBOSOMAL RNA LARGE SUBUNIT METHYLTRANSFERASE J"/>
    <property type="match status" value="1"/>
</dbReference>
<proteinExistence type="inferred from homology"/>
<dbReference type="SUPFAM" id="SSF53335">
    <property type="entry name" value="S-adenosyl-L-methionine-dependent methyltransferases"/>
    <property type="match status" value="1"/>
</dbReference>
<evidence type="ECO:0000256" key="1">
    <source>
        <dbReference type="HAMAP-Rule" id="MF_00934"/>
    </source>
</evidence>
<dbReference type="InterPro" id="IPR007473">
    <property type="entry name" value="RlmJ"/>
</dbReference>
<name>A0A2S0VW15_9ALTE</name>
<dbReference type="KEGG" id="cate:C2869_19115"/>
<feature type="binding site" evidence="1">
    <location>
        <position position="105"/>
    </location>
    <ligand>
        <name>S-adenosyl-L-methionine</name>
        <dbReference type="ChEBI" id="CHEBI:59789"/>
    </ligand>
</feature>
<gene>
    <name evidence="1" type="primary">rlmJ</name>
    <name evidence="2" type="ORF">C2869_19115</name>
</gene>
<keyword evidence="1" id="KW-0694">RNA-binding</keyword>
<comment type="catalytic activity">
    <reaction evidence="1">
        <text>adenosine(2030) in 23S rRNA + S-adenosyl-L-methionine = N(6)-methyladenosine(2030) in 23S rRNA + S-adenosyl-L-homocysteine + H(+)</text>
        <dbReference type="Rhea" id="RHEA:43736"/>
        <dbReference type="Rhea" id="RHEA-COMP:10668"/>
        <dbReference type="Rhea" id="RHEA-COMP:10669"/>
        <dbReference type="ChEBI" id="CHEBI:15378"/>
        <dbReference type="ChEBI" id="CHEBI:57856"/>
        <dbReference type="ChEBI" id="CHEBI:59789"/>
        <dbReference type="ChEBI" id="CHEBI:74411"/>
        <dbReference type="ChEBI" id="CHEBI:74449"/>
        <dbReference type="EC" id="2.1.1.266"/>
    </reaction>
</comment>
<dbReference type="GO" id="GO:0003723">
    <property type="term" value="F:RNA binding"/>
    <property type="evidence" value="ECO:0007669"/>
    <property type="project" value="UniProtKB-UniRule"/>
</dbReference>
<accession>A0A2S0VW15</accession>
<sequence>MLSYRHSFHAGNYADVLKHIVQIAILDHLNKKAKPYCVVDTHAGAGAYRLTEEHAQKTLEYVDGIGRFWHKDTIAEIEKYPLLARYIQKIQSFNPTESLTQYPGSPWFSIQAIQEHNIRADQVFLHEIHPTDSGLLSEFVGRNPQVHLQFKDCFKHALGLLPPKQKRGLVMIDPPYEIKQDYQNVIDFVLKAHKKFATGTYAIWYPVVQRYRIEKMQKALVASGIKNIQNFEIGIAPDSDAIGMTAAGMIVINPPWTLMDELQGLMPYLTEKLAGEERAHYKAEQWVGE</sequence>
<feature type="site" description="Interaction with substrate rRNA" evidence="1">
    <location>
        <position position="4"/>
    </location>
</feature>
<comment type="function">
    <text evidence="1">Specifically methylates the adenine in position 2030 of 23S rRNA.</text>
</comment>
<dbReference type="GO" id="GO:0005829">
    <property type="term" value="C:cytosol"/>
    <property type="evidence" value="ECO:0007669"/>
    <property type="project" value="TreeGrafter"/>
</dbReference>
<dbReference type="GO" id="GO:0036307">
    <property type="term" value="F:23S rRNA (adenine(2030)-N(6))-methyltransferase activity"/>
    <property type="evidence" value="ECO:0007669"/>
    <property type="project" value="UniProtKB-UniRule"/>
</dbReference>
<dbReference type="EC" id="2.1.1.266" evidence="1"/>